<dbReference type="EMBL" id="JMQC01000008">
    <property type="protein sequence ID" value="KFN03720.1"/>
    <property type="molecule type" value="Genomic_DNA"/>
</dbReference>
<evidence type="ECO:0000313" key="1">
    <source>
        <dbReference type="EMBL" id="KFN03720.1"/>
    </source>
</evidence>
<dbReference type="Proteomes" id="UP000264294">
    <property type="component" value="Unassembled WGS sequence"/>
</dbReference>
<protein>
    <submittedName>
        <fullName evidence="1">Uncharacterized protein</fullName>
    </submittedName>
</protein>
<reference evidence="2 4" key="2">
    <citation type="submission" date="2018-08" db="EMBL/GenBank/DDBJ databases">
        <title>Bacillus clarus sp. nov. strain PS00077A.</title>
        <authorList>
            <person name="Mendez Acevedo M."/>
            <person name="Carroll L."/>
            <person name="Mukherjee M."/>
            <person name="Wiedmann M."/>
            <person name="Kovac J."/>
        </authorList>
    </citation>
    <scope>NUCLEOTIDE SEQUENCE [LARGE SCALE GENOMIC DNA]</scope>
    <source>
        <strain evidence="2 4">PS00077A</strain>
    </source>
</reference>
<proteinExistence type="predicted"/>
<dbReference type="EMBL" id="QVOD01000006">
    <property type="protein sequence ID" value="RFT67663.1"/>
    <property type="molecule type" value="Genomic_DNA"/>
</dbReference>
<evidence type="ECO:0000313" key="2">
    <source>
        <dbReference type="EMBL" id="RFT67663.1"/>
    </source>
</evidence>
<sequence length="117" mass="13280">MAKVFRLTLGSIDKFAVAEDYEEMYEKRAEVDPTFAYTPVEIQLLHVDGYEIEAHKVPIEEPKQQGLLEVQEAPEQSESWIEGATKAELTAHLEEKGVEVKSKATLKELKELAYQTV</sequence>
<evidence type="ECO:0000313" key="4">
    <source>
        <dbReference type="Proteomes" id="UP000264294"/>
    </source>
</evidence>
<gene>
    <name evidence="2" type="ORF">D0U04_07830</name>
    <name evidence="1" type="ORF">DJ93_4903</name>
</gene>
<accession>A0A090Z0M8</accession>
<comment type="caution">
    <text evidence="1">The sequence shown here is derived from an EMBL/GenBank/DDBJ whole genome shotgun (WGS) entry which is preliminary data.</text>
</comment>
<organism evidence="1 3">
    <name type="scientific">Bacillus clarus</name>
    <dbReference type="NCBI Taxonomy" id="2338372"/>
    <lineage>
        <taxon>Bacteria</taxon>
        <taxon>Bacillati</taxon>
        <taxon>Bacillota</taxon>
        <taxon>Bacilli</taxon>
        <taxon>Bacillales</taxon>
        <taxon>Bacillaceae</taxon>
        <taxon>Bacillus</taxon>
        <taxon>Bacillus cereus group</taxon>
    </lineage>
</organism>
<dbReference type="AlphaFoldDB" id="A0A090Z0M8"/>
<dbReference type="RefSeq" id="WP_042983716.1">
    <property type="nucleotide sequence ID" value="NZ_JMQC01000008.1"/>
</dbReference>
<keyword evidence="4" id="KW-1185">Reference proteome</keyword>
<name>A0A090Z0M8_9BACI</name>
<dbReference type="PATRIC" id="fig|1405.8.peg.5049"/>
<reference evidence="1 3" key="1">
    <citation type="submission" date="2014-04" db="EMBL/GenBank/DDBJ databases">
        <authorList>
            <person name="Bishop-Lilly K.A."/>
            <person name="Broomall S.M."/>
            <person name="Chain P.S."/>
            <person name="Chertkov O."/>
            <person name="Coyne S.R."/>
            <person name="Daligault H.E."/>
            <person name="Davenport K.W."/>
            <person name="Erkkila T."/>
            <person name="Frey K.G."/>
            <person name="Gibbons H.S."/>
            <person name="Gu W."/>
            <person name="Jaissle J."/>
            <person name="Johnson S.L."/>
            <person name="Koroleva G.I."/>
            <person name="Ladner J.T."/>
            <person name="Lo C.-C."/>
            <person name="Minogue T.D."/>
            <person name="Munk C."/>
            <person name="Palacios G.F."/>
            <person name="Redden C.L."/>
            <person name="Rosenzweig C.N."/>
            <person name="Scholz M.B."/>
            <person name="Teshima H."/>
            <person name="Xu Y."/>
        </authorList>
    </citation>
    <scope>NUCLEOTIDE SEQUENCE [LARGE SCALE GENOMIC DNA]</scope>
    <source>
        <strain evidence="1 3">BHP</strain>
    </source>
</reference>
<dbReference type="Proteomes" id="UP000029389">
    <property type="component" value="Unassembled WGS sequence"/>
</dbReference>
<evidence type="ECO:0000313" key="3">
    <source>
        <dbReference type="Proteomes" id="UP000029389"/>
    </source>
</evidence>